<name>A0AAN8NIZ6_POLSC</name>
<feature type="domain" description="C2H2-type" evidence="2">
    <location>
        <begin position="209"/>
        <end position="230"/>
    </location>
</feature>
<feature type="region of interest" description="Disordered" evidence="1">
    <location>
        <begin position="327"/>
        <end position="403"/>
    </location>
</feature>
<dbReference type="InterPro" id="IPR036236">
    <property type="entry name" value="Znf_C2H2_sf"/>
</dbReference>
<sequence>MDISELMREPVGVDGDGPKESETETESIEDVTQGKSERPAHGGDDRLTGNLKRPPDEDLVNSKKRRKQLKPIRITTILEDMVKVPKQIIGLNNDLGNVVDLPHTVPKEPGSNSPLLGDDQLTSPSAAAAAARVQATVQFDRSLRCRKSNNFLASNKPDLNDLNVPNLETGPNYVANPHFLFPLSFQPVKAAPGFWSDASLKIFNQEAYCELCKKEFCNKYFLKTHKANKHGIYASLASSIHCRALGKPNENGRMSQTGETDQVVTAYCDLCNKRFCNKYFVRRHMHKSHGLNLDEDPRGFPQEIETKIVQNSSNDSTKDTNAIAHTRDFLSKEPQQDNQTQESREEEEEDEQKIQTEQEKKQQEVEEGPLNLIVNIKDSESEVESKPEEGLIEEEEEGDQCSSENIEKLQTMLLRLNPSDLDSKMYQESCDGVGEQRCLHDKKEKDYLSDSSDSSNESKTEFGMTRPEGHEYGYKLDHLKQTKPTSSYCEICNKELCNKYFMRTHMQRMHGIEIEHGTQIGGVVCNICNKELCSKYFLRVHKQNTHGIVSPNSLIGPSTSAANTSRPESKGGRSDATKFPSNFTQVCCICNKRFRSPKWLQAHFISDHREEASKLVAESLEGNVKDLEVTLKLPKNNSNVQEDGVELSNTSPESVDVISKIFWETTATSKMFNCSQCPFTTSVLAFLFIHERSHYVLAQDHPETVKPSSSLQNLIHDKTFWQHKITHQIPECLDLSGSKPKIVALEQNGS</sequence>
<gene>
    <name evidence="3" type="ORF">RUM43_014057</name>
</gene>
<dbReference type="PANTHER" id="PTHR21190:SF1">
    <property type="entry name" value="GH10077P"/>
    <property type="match status" value="1"/>
</dbReference>
<feature type="region of interest" description="Disordered" evidence="1">
    <location>
        <begin position="551"/>
        <end position="577"/>
    </location>
</feature>
<feature type="compositionally biased region" description="Basic and acidic residues" evidence="1">
    <location>
        <begin position="377"/>
        <end position="389"/>
    </location>
</feature>
<feature type="region of interest" description="Disordered" evidence="1">
    <location>
        <begin position="443"/>
        <end position="468"/>
    </location>
</feature>
<evidence type="ECO:0000256" key="1">
    <source>
        <dbReference type="SAM" id="MobiDB-lite"/>
    </source>
</evidence>
<feature type="domain" description="C2H2-type" evidence="2">
    <location>
        <begin position="489"/>
        <end position="510"/>
    </location>
</feature>
<dbReference type="AlphaFoldDB" id="A0AAN8NIZ6"/>
<feature type="compositionally biased region" description="Basic and acidic residues" evidence="1">
    <location>
        <begin position="567"/>
        <end position="576"/>
    </location>
</feature>
<dbReference type="SUPFAM" id="SSF57667">
    <property type="entry name" value="beta-beta-alpha zinc fingers"/>
    <property type="match status" value="1"/>
</dbReference>
<dbReference type="PANTHER" id="PTHR21190">
    <property type="entry name" value="GH10077P"/>
    <property type="match status" value="1"/>
</dbReference>
<feature type="domain" description="C2H2-type" evidence="2">
    <location>
        <begin position="268"/>
        <end position="289"/>
    </location>
</feature>
<evidence type="ECO:0000259" key="2">
    <source>
        <dbReference type="PROSITE" id="PS00028"/>
    </source>
</evidence>
<feature type="compositionally biased region" description="Basic and acidic residues" evidence="1">
    <location>
        <begin position="35"/>
        <end position="47"/>
    </location>
</feature>
<feature type="compositionally biased region" description="Acidic residues" evidence="1">
    <location>
        <begin position="390"/>
        <end position="399"/>
    </location>
</feature>
<feature type="region of interest" description="Disordered" evidence="1">
    <location>
        <begin position="1"/>
        <end position="65"/>
    </location>
</feature>
<dbReference type="InterPro" id="IPR013087">
    <property type="entry name" value="Znf_C2H2_type"/>
</dbReference>
<dbReference type="SMART" id="SM00355">
    <property type="entry name" value="ZnF_C2H2"/>
    <property type="match status" value="6"/>
</dbReference>
<feature type="domain" description="C2H2-type" evidence="2">
    <location>
        <begin position="525"/>
        <end position="546"/>
    </location>
</feature>
<protein>
    <recommendedName>
        <fullName evidence="2">C2H2-type domain-containing protein</fullName>
    </recommendedName>
</protein>
<dbReference type="Proteomes" id="UP001372834">
    <property type="component" value="Unassembled WGS sequence"/>
</dbReference>
<evidence type="ECO:0000313" key="3">
    <source>
        <dbReference type="EMBL" id="KAK6617829.1"/>
    </source>
</evidence>
<dbReference type="PROSITE" id="PS00028">
    <property type="entry name" value="ZINC_FINGER_C2H2_1"/>
    <property type="match status" value="5"/>
</dbReference>
<proteinExistence type="predicted"/>
<dbReference type="EMBL" id="JAWJWE010000043">
    <property type="protein sequence ID" value="KAK6617829.1"/>
    <property type="molecule type" value="Genomic_DNA"/>
</dbReference>
<organism evidence="3 4">
    <name type="scientific">Polyplax serrata</name>
    <name type="common">Common mouse louse</name>
    <dbReference type="NCBI Taxonomy" id="468196"/>
    <lineage>
        <taxon>Eukaryota</taxon>
        <taxon>Metazoa</taxon>
        <taxon>Ecdysozoa</taxon>
        <taxon>Arthropoda</taxon>
        <taxon>Hexapoda</taxon>
        <taxon>Insecta</taxon>
        <taxon>Pterygota</taxon>
        <taxon>Neoptera</taxon>
        <taxon>Paraneoptera</taxon>
        <taxon>Psocodea</taxon>
        <taxon>Troctomorpha</taxon>
        <taxon>Phthiraptera</taxon>
        <taxon>Anoplura</taxon>
        <taxon>Polyplacidae</taxon>
        <taxon>Polyplax</taxon>
    </lineage>
</organism>
<accession>A0AAN8NIZ6</accession>
<comment type="caution">
    <text evidence="3">The sequence shown here is derived from an EMBL/GenBank/DDBJ whole genome shotgun (WGS) entry which is preliminary data.</text>
</comment>
<reference evidence="3 4" key="1">
    <citation type="submission" date="2023-10" db="EMBL/GenBank/DDBJ databases">
        <title>Genomes of two closely related lineages of the louse Polyplax serrata with different host specificities.</title>
        <authorList>
            <person name="Martinu J."/>
            <person name="Tarabai H."/>
            <person name="Stefka J."/>
            <person name="Hypsa V."/>
        </authorList>
    </citation>
    <scope>NUCLEOTIDE SEQUENCE [LARGE SCALE GENOMIC DNA]</scope>
    <source>
        <strain evidence="3">HR10_N</strain>
    </source>
</reference>
<feature type="compositionally biased region" description="Polar residues" evidence="1">
    <location>
        <begin position="551"/>
        <end position="566"/>
    </location>
</feature>
<feature type="domain" description="C2H2-type" evidence="2">
    <location>
        <begin position="587"/>
        <end position="608"/>
    </location>
</feature>
<dbReference type="Gene3D" id="3.30.160.60">
    <property type="entry name" value="Classic Zinc Finger"/>
    <property type="match status" value="2"/>
</dbReference>
<evidence type="ECO:0000313" key="4">
    <source>
        <dbReference type="Proteomes" id="UP001372834"/>
    </source>
</evidence>
<feature type="compositionally biased region" description="Basic and acidic residues" evidence="1">
    <location>
        <begin position="352"/>
        <end position="364"/>
    </location>
</feature>